<evidence type="ECO:0008006" key="5">
    <source>
        <dbReference type="Google" id="ProtNLM"/>
    </source>
</evidence>
<gene>
    <name evidence="3" type="ORF">SAMN05216179_0429</name>
</gene>
<evidence type="ECO:0000313" key="4">
    <source>
        <dbReference type="Proteomes" id="UP000184184"/>
    </source>
</evidence>
<dbReference type="AlphaFoldDB" id="A0A1M7JNL1"/>
<feature type="region of interest" description="Disordered" evidence="1">
    <location>
        <begin position="20"/>
        <end position="86"/>
    </location>
</feature>
<dbReference type="EMBL" id="FRCZ01000001">
    <property type="protein sequence ID" value="SHM54699.1"/>
    <property type="molecule type" value="Genomic_DNA"/>
</dbReference>
<dbReference type="OrthoDB" id="2451243at2"/>
<dbReference type="PROSITE" id="PS51257">
    <property type="entry name" value="PROKAR_LIPOPROTEIN"/>
    <property type="match status" value="1"/>
</dbReference>
<dbReference type="RefSeq" id="WP_073199210.1">
    <property type="nucleotide sequence ID" value="NZ_FRCZ01000001.1"/>
</dbReference>
<organism evidence="3 4">
    <name type="scientific">Gracilibacillus kekensis</name>
    <dbReference type="NCBI Taxonomy" id="1027249"/>
    <lineage>
        <taxon>Bacteria</taxon>
        <taxon>Bacillati</taxon>
        <taxon>Bacillota</taxon>
        <taxon>Bacilli</taxon>
        <taxon>Bacillales</taxon>
        <taxon>Bacillaceae</taxon>
        <taxon>Gracilibacillus</taxon>
    </lineage>
</organism>
<feature type="compositionally biased region" description="Acidic residues" evidence="1">
    <location>
        <begin position="49"/>
        <end position="62"/>
    </location>
</feature>
<evidence type="ECO:0000256" key="2">
    <source>
        <dbReference type="SAM" id="SignalP"/>
    </source>
</evidence>
<evidence type="ECO:0000256" key="1">
    <source>
        <dbReference type="SAM" id="MobiDB-lite"/>
    </source>
</evidence>
<keyword evidence="2" id="KW-0732">Signal</keyword>
<reference evidence="3 4" key="1">
    <citation type="submission" date="2016-11" db="EMBL/GenBank/DDBJ databases">
        <authorList>
            <person name="Jaros S."/>
            <person name="Januszkiewicz K."/>
            <person name="Wedrychowicz H."/>
        </authorList>
    </citation>
    <scope>NUCLEOTIDE SEQUENCE [LARGE SCALE GENOMIC DNA]</scope>
    <source>
        <strain evidence="3 4">CGMCC 1.10681</strain>
    </source>
</reference>
<feature type="chain" id="PRO_5038486848" description="DUF4352 domain-containing protein" evidence="2">
    <location>
        <begin position="23"/>
        <end position="230"/>
    </location>
</feature>
<proteinExistence type="predicted"/>
<accession>A0A1M7JNL1</accession>
<evidence type="ECO:0000313" key="3">
    <source>
        <dbReference type="EMBL" id="SHM54699.1"/>
    </source>
</evidence>
<name>A0A1M7JNL1_9BACI</name>
<dbReference type="STRING" id="1027249.SAMN05216179_0429"/>
<sequence length="230" mass="25771">MKKIVVSMFLILIISISGCSTSSEETSDIEEAETNEGTEESENNQTETNDTEDENDENEIVDEGTNTVETDEVNAEDQSSSAIPDLQLQVQKIDEEEGITIENNEIYSQLASVVEADPKAGIPNDFSVYPHDIIEYDDGSLSLLFLAVNRLHAPIKNISFDLTLGNTETGEYIFDQHRVELEETFMGILETDSTVPFMIDIYPEDEDLFIQLTNQTTDLRLENADVDLDE</sequence>
<feature type="signal peptide" evidence="2">
    <location>
        <begin position="1"/>
        <end position="22"/>
    </location>
</feature>
<feature type="compositionally biased region" description="Acidic residues" evidence="1">
    <location>
        <begin position="25"/>
        <end position="42"/>
    </location>
</feature>
<protein>
    <recommendedName>
        <fullName evidence="5">DUF4352 domain-containing protein</fullName>
    </recommendedName>
</protein>
<keyword evidence="4" id="KW-1185">Reference proteome</keyword>
<dbReference type="Proteomes" id="UP000184184">
    <property type="component" value="Unassembled WGS sequence"/>
</dbReference>